<evidence type="ECO:0000256" key="8">
    <source>
        <dbReference type="ARBA" id="ARBA00022840"/>
    </source>
</evidence>
<evidence type="ECO:0000313" key="13">
    <source>
        <dbReference type="EMBL" id="RZO06792.1"/>
    </source>
</evidence>
<dbReference type="Proteomes" id="UP000318148">
    <property type="component" value="Unassembled WGS sequence"/>
</dbReference>
<evidence type="ECO:0000256" key="9">
    <source>
        <dbReference type="ARBA" id="ARBA00043149"/>
    </source>
</evidence>
<evidence type="ECO:0000256" key="10">
    <source>
        <dbReference type="ARBA" id="ARBA00052101"/>
    </source>
</evidence>
<protein>
    <recommendedName>
        <fullName evidence="3">glycerol kinase</fullName>
        <ecNumber evidence="3">2.7.1.30</ecNumber>
    </recommendedName>
    <alternativeName>
        <fullName evidence="9">ATP:glycerol 3-phosphotransferase</fullName>
    </alternativeName>
</protein>
<dbReference type="PIRSF" id="PIRSF000538">
    <property type="entry name" value="GlpK"/>
    <property type="match status" value="1"/>
</dbReference>
<evidence type="ECO:0000256" key="1">
    <source>
        <dbReference type="ARBA" id="ARBA00005190"/>
    </source>
</evidence>
<evidence type="ECO:0000259" key="12">
    <source>
        <dbReference type="Pfam" id="PF02782"/>
    </source>
</evidence>
<dbReference type="GO" id="GO:0004370">
    <property type="term" value="F:glycerol kinase activity"/>
    <property type="evidence" value="ECO:0007669"/>
    <property type="project" value="UniProtKB-EC"/>
</dbReference>
<evidence type="ECO:0000256" key="7">
    <source>
        <dbReference type="ARBA" id="ARBA00022798"/>
    </source>
</evidence>
<sequence>MVTKYTQNPSYVLSIDQGTTSSRSIIFNSKFKIIDASQKEFKQIFPKSGWVEHDAKEILDTVIRTSKSVLSSANIKASEVATIGITNQRETVVIWDRKSGEPIYNAIVWQDRRTIELCNKLKGEDFEPIISEKTGLTLDPYFSATKIAWILDNVSNARKRAEKGLLAFGTIDTWLLWNLSVEKSHLTDATNASRTMLFDITKGEWDSDLLDLFNIPKSILPRVVDSAFEYGTTKFLGAKVRINGVAGDQQAAALGQACFSKGMIKSTFGTGCFVLLNTGTQPVFSKNQLLTTVASQICGKKKYALEGSIFNAGTVVQWLRDNLNLIKTASDSDFLAEQAKNNHDVVFIPAFTGLGAPHWDPEARGAIFGITRDTSNSDIMAAALESVCFQTNDLLEAMKSDWKNDQNLILRVDGGMTESHWTMQSLANIIDASIECSSIKETTALGAAWLAGNHASIWPGEAEFAEHWSPSFRFETNISGSFRNEKISTWNRYIKKLVQ</sequence>
<gene>
    <name evidence="13" type="primary">glpK</name>
    <name evidence="13" type="ORF">EVB02_02240</name>
</gene>
<dbReference type="GO" id="GO:0005829">
    <property type="term" value="C:cytosol"/>
    <property type="evidence" value="ECO:0007669"/>
    <property type="project" value="TreeGrafter"/>
</dbReference>
<dbReference type="CDD" id="cd07786">
    <property type="entry name" value="FGGY_EcGK_like"/>
    <property type="match status" value="1"/>
</dbReference>
<accession>A0A520LM18</accession>
<evidence type="ECO:0000256" key="3">
    <source>
        <dbReference type="ARBA" id="ARBA00012099"/>
    </source>
</evidence>
<comment type="similarity">
    <text evidence="2">Belongs to the FGGY kinase family.</text>
</comment>
<comment type="pathway">
    <text evidence="1">Polyol metabolism; glycerol degradation via glycerol kinase pathway; sn-glycerol 3-phosphate from glycerol: step 1/1.</text>
</comment>
<dbReference type="SUPFAM" id="SSF53067">
    <property type="entry name" value="Actin-like ATPase domain"/>
    <property type="match status" value="2"/>
</dbReference>
<dbReference type="PROSITE" id="PS00933">
    <property type="entry name" value="FGGY_KINASES_1"/>
    <property type="match status" value="1"/>
</dbReference>
<dbReference type="GO" id="GO:0005524">
    <property type="term" value="F:ATP binding"/>
    <property type="evidence" value="ECO:0007669"/>
    <property type="project" value="UniProtKB-KW"/>
</dbReference>
<evidence type="ECO:0000256" key="5">
    <source>
        <dbReference type="ARBA" id="ARBA00022741"/>
    </source>
</evidence>
<keyword evidence="8" id="KW-0067">ATP-binding</keyword>
<dbReference type="InterPro" id="IPR000577">
    <property type="entry name" value="Carb_kinase_FGGY"/>
</dbReference>
<dbReference type="InterPro" id="IPR005999">
    <property type="entry name" value="Glycerol_kin"/>
</dbReference>
<dbReference type="InterPro" id="IPR018484">
    <property type="entry name" value="FGGY_N"/>
</dbReference>
<evidence type="ECO:0000313" key="14">
    <source>
        <dbReference type="Proteomes" id="UP000318148"/>
    </source>
</evidence>
<dbReference type="InterPro" id="IPR018485">
    <property type="entry name" value="FGGY_C"/>
</dbReference>
<dbReference type="InterPro" id="IPR018483">
    <property type="entry name" value="Carb_kinase_FGGY_CS"/>
</dbReference>
<dbReference type="GO" id="GO:0006072">
    <property type="term" value="P:glycerol-3-phosphate metabolic process"/>
    <property type="evidence" value="ECO:0007669"/>
    <property type="project" value="InterPro"/>
</dbReference>
<keyword evidence="7" id="KW-0319">Glycerol metabolism</keyword>
<reference evidence="13 14" key="1">
    <citation type="submission" date="2019-02" db="EMBL/GenBank/DDBJ databases">
        <title>Prokaryotic population dynamics and viral predation in marine succession experiment using metagenomics: the confinement effect.</title>
        <authorList>
            <person name="Haro-Moreno J.M."/>
            <person name="Rodriguez-Valera F."/>
            <person name="Lopez-Perez M."/>
        </authorList>
    </citation>
    <scope>NUCLEOTIDE SEQUENCE [LARGE SCALE GENOMIC DNA]</scope>
    <source>
        <strain evidence="13">MED-G169</strain>
    </source>
</reference>
<dbReference type="GO" id="GO:0019563">
    <property type="term" value="P:glycerol catabolic process"/>
    <property type="evidence" value="ECO:0007669"/>
    <property type="project" value="TreeGrafter"/>
</dbReference>
<dbReference type="FunFam" id="3.30.420.40:FF:000007">
    <property type="entry name" value="Glycerol kinase"/>
    <property type="match status" value="1"/>
</dbReference>
<dbReference type="Pfam" id="PF02782">
    <property type="entry name" value="FGGY_C"/>
    <property type="match status" value="1"/>
</dbReference>
<organism evidence="13 14">
    <name type="scientific">SAR92 clade bacterium</name>
    <dbReference type="NCBI Taxonomy" id="2315479"/>
    <lineage>
        <taxon>Bacteria</taxon>
        <taxon>Pseudomonadati</taxon>
        <taxon>Pseudomonadota</taxon>
        <taxon>Gammaproteobacteria</taxon>
        <taxon>Cellvibrionales</taxon>
        <taxon>Porticoccaceae</taxon>
        <taxon>SAR92 clade</taxon>
    </lineage>
</organism>
<evidence type="ECO:0000259" key="11">
    <source>
        <dbReference type="Pfam" id="PF00370"/>
    </source>
</evidence>
<evidence type="ECO:0000256" key="6">
    <source>
        <dbReference type="ARBA" id="ARBA00022777"/>
    </source>
</evidence>
<dbReference type="PANTHER" id="PTHR10196">
    <property type="entry name" value="SUGAR KINASE"/>
    <property type="match status" value="1"/>
</dbReference>
<dbReference type="NCBIfam" id="TIGR01311">
    <property type="entry name" value="glycerol_kin"/>
    <property type="match status" value="1"/>
</dbReference>
<dbReference type="EMBL" id="SHBO01000020">
    <property type="protein sequence ID" value="RZO06792.1"/>
    <property type="molecule type" value="Genomic_DNA"/>
</dbReference>
<keyword evidence="5" id="KW-0547">Nucleotide-binding</keyword>
<name>A0A520LM18_9GAMM</name>
<evidence type="ECO:0000256" key="4">
    <source>
        <dbReference type="ARBA" id="ARBA00022679"/>
    </source>
</evidence>
<feature type="domain" description="Carbohydrate kinase FGGY N-terminal" evidence="11">
    <location>
        <begin position="11"/>
        <end position="255"/>
    </location>
</feature>
<dbReference type="AlphaFoldDB" id="A0A520LM18"/>
<keyword evidence="6 13" id="KW-0418">Kinase</keyword>
<dbReference type="PANTHER" id="PTHR10196:SF78">
    <property type="entry name" value="GLYCEROL KINASE"/>
    <property type="match status" value="1"/>
</dbReference>
<comment type="caution">
    <text evidence="13">The sequence shown here is derived from an EMBL/GenBank/DDBJ whole genome shotgun (WGS) entry which is preliminary data.</text>
</comment>
<feature type="domain" description="Carbohydrate kinase FGGY C-terminal" evidence="12">
    <location>
        <begin position="266"/>
        <end position="452"/>
    </location>
</feature>
<comment type="catalytic activity">
    <reaction evidence="10">
        <text>glycerol + ATP = sn-glycerol 3-phosphate + ADP + H(+)</text>
        <dbReference type="Rhea" id="RHEA:21644"/>
        <dbReference type="ChEBI" id="CHEBI:15378"/>
        <dbReference type="ChEBI" id="CHEBI:17754"/>
        <dbReference type="ChEBI" id="CHEBI:30616"/>
        <dbReference type="ChEBI" id="CHEBI:57597"/>
        <dbReference type="ChEBI" id="CHEBI:456216"/>
        <dbReference type="EC" id="2.7.1.30"/>
    </reaction>
</comment>
<keyword evidence="4 13" id="KW-0808">Transferase</keyword>
<evidence type="ECO:0000256" key="2">
    <source>
        <dbReference type="ARBA" id="ARBA00009156"/>
    </source>
</evidence>
<dbReference type="FunFam" id="3.30.420.40:FF:000008">
    <property type="entry name" value="Glycerol kinase"/>
    <property type="match status" value="1"/>
</dbReference>
<dbReference type="Gene3D" id="3.30.420.40">
    <property type="match status" value="2"/>
</dbReference>
<dbReference type="InterPro" id="IPR043129">
    <property type="entry name" value="ATPase_NBD"/>
</dbReference>
<proteinExistence type="inferred from homology"/>
<dbReference type="EC" id="2.7.1.30" evidence="3"/>
<dbReference type="Pfam" id="PF00370">
    <property type="entry name" value="FGGY_N"/>
    <property type="match status" value="1"/>
</dbReference>
<dbReference type="NCBIfam" id="NF000756">
    <property type="entry name" value="PRK00047.1"/>
    <property type="match status" value="1"/>
</dbReference>